<evidence type="ECO:0000313" key="3">
    <source>
        <dbReference type="EMBL" id="SFQ88881.1"/>
    </source>
</evidence>
<dbReference type="InterPro" id="IPR051532">
    <property type="entry name" value="Ester_Hydrolysis_Enzymes"/>
</dbReference>
<accession>A0A1I6C6T5</accession>
<protein>
    <submittedName>
        <fullName evidence="3">Lysophospholipase L1</fullName>
    </submittedName>
</protein>
<gene>
    <name evidence="3" type="ORF">SAMN02745910_05156</name>
</gene>
<dbReference type="InterPro" id="IPR036514">
    <property type="entry name" value="SGNH_hydro_sf"/>
</dbReference>
<dbReference type="EMBL" id="FOXX01000029">
    <property type="protein sequence ID" value="SFQ88881.1"/>
    <property type="molecule type" value="Genomic_DNA"/>
</dbReference>
<dbReference type="Gene3D" id="3.40.50.1110">
    <property type="entry name" value="SGNH hydrolase"/>
    <property type="match status" value="1"/>
</dbReference>
<dbReference type="InterPro" id="IPR013830">
    <property type="entry name" value="SGNH_hydro"/>
</dbReference>
<organism evidence="3 4">
    <name type="scientific">Priestia endophytica DSM 13796</name>
    <dbReference type="NCBI Taxonomy" id="1121089"/>
    <lineage>
        <taxon>Bacteria</taxon>
        <taxon>Bacillati</taxon>
        <taxon>Bacillota</taxon>
        <taxon>Bacilli</taxon>
        <taxon>Bacillales</taxon>
        <taxon>Bacillaceae</taxon>
        <taxon>Priestia</taxon>
    </lineage>
</organism>
<evidence type="ECO:0000256" key="1">
    <source>
        <dbReference type="SAM" id="Coils"/>
    </source>
</evidence>
<keyword evidence="1" id="KW-0175">Coiled coil</keyword>
<reference evidence="3 4" key="1">
    <citation type="submission" date="2016-10" db="EMBL/GenBank/DDBJ databases">
        <authorList>
            <person name="Varghese N."/>
            <person name="Submissions S."/>
        </authorList>
    </citation>
    <scope>NUCLEOTIDE SEQUENCE [LARGE SCALE GENOMIC DNA]</scope>
    <source>
        <strain evidence="3 4">DSM 13796</strain>
    </source>
</reference>
<dbReference type="Proteomes" id="UP000182762">
    <property type="component" value="Unassembled WGS sequence"/>
</dbReference>
<feature type="domain" description="SGNH hydrolase-type esterase" evidence="2">
    <location>
        <begin position="38"/>
        <end position="219"/>
    </location>
</feature>
<evidence type="ECO:0000313" key="4">
    <source>
        <dbReference type="Proteomes" id="UP000182762"/>
    </source>
</evidence>
<dbReference type="Pfam" id="PF13472">
    <property type="entry name" value="Lipase_GDSL_2"/>
    <property type="match status" value="1"/>
</dbReference>
<dbReference type="PANTHER" id="PTHR30383">
    <property type="entry name" value="THIOESTERASE 1/PROTEASE 1/LYSOPHOSPHOLIPASE L1"/>
    <property type="match status" value="1"/>
</dbReference>
<comment type="caution">
    <text evidence="3">The sequence shown here is derived from an EMBL/GenBank/DDBJ whole genome shotgun (WGS) entry which is preliminary data.</text>
</comment>
<sequence length="231" mass="25998">MKQTKKITRIILTTLVILVGLGGILLTFINASAIKVAAIGDSITYGSGITNRDQNNYPSTLQHLLGIKYRVKNFGSSGRTAMWTGNKPYIEEQSYEDSLNFSPDIVVLMFGTNDSKAQNWIDKEAFKKQYRRLIQSYRTLETDPVVYLCTPATPYYINENTKGTMNFNIQQDKVNEIVEACKELAEELEIELVNINEVTKGHPEWFTLDGIHPDANGAKAIAKAVYHTIKK</sequence>
<dbReference type="SUPFAM" id="SSF52266">
    <property type="entry name" value="SGNH hydrolase"/>
    <property type="match status" value="1"/>
</dbReference>
<proteinExistence type="predicted"/>
<name>A0A1I6C6T5_9BACI</name>
<evidence type="ECO:0000259" key="2">
    <source>
        <dbReference type="Pfam" id="PF13472"/>
    </source>
</evidence>
<feature type="coiled-coil region" evidence="1">
    <location>
        <begin position="171"/>
        <end position="198"/>
    </location>
</feature>
<dbReference type="PANTHER" id="PTHR30383:SF5">
    <property type="entry name" value="SGNH HYDROLASE-TYPE ESTERASE DOMAIN-CONTAINING PROTEIN"/>
    <property type="match status" value="1"/>
</dbReference>
<keyword evidence="4" id="KW-1185">Reference proteome</keyword>